<dbReference type="EMBL" id="LN811447">
    <property type="protein sequence ID" value="CEP27846.1"/>
    <property type="molecule type" value="Genomic_DNA"/>
</dbReference>
<feature type="non-terminal residue" evidence="2">
    <location>
        <position position="133"/>
    </location>
</feature>
<gene>
    <name evidence="2" type="primary">puf</name>
</gene>
<feature type="compositionally biased region" description="Basic and acidic residues" evidence="1">
    <location>
        <begin position="68"/>
        <end position="92"/>
    </location>
</feature>
<protein>
    <submittedName>
        <fullName evidence="2">Photosynthesis reaction centre protein</fullName>
    </submittedName>
</protein>
<feature type="region of interest" description="Disordered" evidence="1">
    <location>
        <begin position="40"/>
        <end position="133"/>
    </location>
</feature>
<feature type="non-terminal residue" evidence="2">
    <location>
        <position position="1"/>
    </location>
</feature>
<reference evidence="2" key="2">
    <citation type="submission" date="2015-02" db="EMBL/GenBank/DDBJ databases">
        <authorList>
            <person name="Sasikala C."/>
        </authorList>
    </citation>
    <scope>NUCLEOTIDE SEQUENCE</scope>
    <source>
        <strain evidence="2">Type strain: JC234</strain>
    </source>
</reference>
<proteinExistence type="predicted"/>
<dbReference type="AlphaFoldDB" id="A0A0C7KSC6"/>
<reference evidence="2" key="1">
    <citation type="journal article" date="2015" name="Int. J. Syst. Evol. Microbiol.">
        <title>Hoeflea olei sp. nov., a diesel-oil-degrading, anoxygenic, phototrophic bacterium isolated from backwaters and emended description of the genus Hoeflea.</title>
        <authorList>
            <person name="Rahul K."/>
            <person name="Azmatunnisa M."/>
            <person name="Sasikala C.H."/>
            <person name="Ramana C.H.V."/>
        </authorList>
    </citation>
    <scope>NUCLEOTIDE SEQUENCE</scope>
    <source>
        <strain evidence="2">Type strain: JC234</strain>
    </source>
</reference>
<feature type="compositionally biased region" description="Basic and acidic residues" evidence="1">
    <location>
        <begin position="105"/>
        <end position="119"/>
    </location>
</feature>
<accession>A0A0C7KSC6</accession>
<name>A0A0C7KSC6_9HYPH</name>
<evidence type="ECO:0000256" key="1">
    <source>
        <dbReference type="SAM" id="MobiDB-lite"/>
    </source>
</evidence>
<organism evidence="2">
    <name type="scientific">Hoeflea olei</name>
    <dbReference type="NCBI Taxonomy" id="1480615"/>
    <lineage>
        <taxon>Bacteria</taxon>
        <taxon>Pseudomonadati</taxon>
        <taxon>Pseudomonadota</taxon>
        <taxon>Alphaproteobacteria</taxon>
        <taxon>Hyphomicrobiales</taxon>
        <taxon>Rhizobiaceae</taxon>
        <taxon>Hoeflea</taxon>
    </lineage>
</organism>
<evidence type="ECO:0000313" key="2">
    <source>
        <dbReference type="EMBL" id="CEP27846.1"/>
    </source>
</evidence>
<sequence>RLHGPAPEHRHRASHYILLRPALSAPACFISWGLDQPAGSCPADTDLGLVRSPQRPVLSRGPDAGANDGKHRDRGQRPEEPGDRSAEQDCRRTAGHQHGLAEIVLEQRPENEGDQERRRGYPVAQHEISHPEV</sequence>